<evidence type="ECO:0000256" key="1">
    <source>
        <dbReference type="SAM" id="SignalP"/>
    </source>
</evidence>
<dbReference type="RefSeq" id="WP_091194440.1">
    <property type="nucleotide sequence ID" value="NZ_FOVE01000011.1"/>
</dbReference>
<keyword evidence="1" id="KW-0732">Signal</keyword>
<dbReference type="OrthoDB" id="8594082at2"/>
<feature type="chain" id="PRO_5017434026" evidence="1">
    <location>
        <begin position="23"/>
        <end position="260"/>
    </location>
</feature>
<dbReference type="STRING" id="83765.SAMN05660284_01687"/>
<dbReference type="PANTHER" id="PTHR38834:SF3">
    <property type="entry name" value="SOLUTE-BINDING PROTEIN FAMILY 3_N-TERMINAL DOMAIN-CONTAINING PROTEIN"/>
    <property type="match status" value="1"/>
</dbReference>
<feature type="signal peptide" evidence="1">
    <location>
        <begin position="1"/>
        <end position="22"/>
    </location>
</feature>
<organism evidence="2 3">
    <name type="scientific">Formivibrio citricus</name>
    <dbReference type="NCBI Taxonomy" id="83765"/>
    <lineage>
        <taxon>Bacteria</taxon>
        <taxon>Pseudomonadati</taxon>
        <taxon>Pseudomonadota</taxon>
        <taxon>Betaproteobacteria</taxon>
        <taxon>Neisseriales</taxon>
        <taxon>Chitinibacteraceae</taxon>
        <taxon>Formivibrio</taxon>
    </lineage>
</organism>
<dbReference type="EMBL" id="FOVE01000011">
    <property type="protein sequence ID" value="SFN52824.1"/>
    <property type="molecule type" value="Genomic_DNA"/>
</dbReference>
<accession>A0A1I4ZRC9</accession>
<dbReference type="AlphaFoldDB" id="A0A1I4ZRC9"/>
<keyword evidence="3" id="KW-1185">Reference proteome</keyword>
<gene>
    <name evidence="2" type="ORF">SAMN05660284_01687</name>
</gene>
<sequence length="260" mass="29070">MSKKNHLFLLSVLLALTARVQAVEFTVHASPIGEYMVRIGPTLEESTGLMMEIAAGAFRRAGLPVKVAPPVPWARAQIEAKDAPGAILVLLARTPEREGQWRWLSMIYTDKVYAYTLKGRHVYSSYGEIGARKARVAVKLGSASESFLKNSGAALDSAPDTDRNFMKLLSGRVDVLLTQRMEADPAIKAMLNGRYKDEFLPHIGELQRTTIADLPLWFVTSRQTPEADAQRLQEALERFKRTPEYRAIIRKYEASGLPRK</sequence>
<name>A0A1I4ZRC9_9NEIS</name>
<reference evidence="3" key="1">
    <citation type="submission" date="2016-10" db="EMBL/GenBank/DDBJ databases">
        <authorList>
            <person name="Varghese N."/>
            <person name="Submissions S."/>
        </authorList>
    </citation>
    <scope>NUCLEOTIDE SEQUENCE [LARGE SCALE GENOMIC DNA]</scope>
    <source>
        <strain evidence="3">DSM 6150</strain>
    </source>
</reference>
<dbReference type="PANTHER" id="PTHR38834">
    <property type="entry name" value="PERIPLASMIC SUBSTRATE BINDING PROTEIN FAMILY 3"/>
    <property type="match status" value="1"/>
</dbReference>
<protein>
    <submittedName>
        <fullName evidence="2">ABC-type amino acid transport substrate-binding protein</fullName>
    </submittedName>
</protein>
<evidence type="ECO:0000313" key="2">
    <source>
        <dbReference type="EMBL" id="SFN52824.1"/>
    </source>
</evidence>
<dbReference type="Proteomes" id="UP000242869">
    <property type="component" value="Unassembled WGS sequence"/>
</dbReference>
<evidence type="ECO:0000313" key="3">
    <source>
        <dbReference type="Proteomes" id="UP000242869"/>
    </source>
</evidence>
<dbReference type="Gene3D" id="3.40.190.10">
    <property type="entry name" value="Periplasmic binding protein-like II"/>
    <property type="match status" value="2"/>
</dbReference>
<dbReference type="SUPFAM" id="SSF53850">
    <property type="entry name" value="Periplasmic binding protein-like II"/>
    <property type="match status" value="1"/>
</dbReference>
<proteinExistence type="predicted"/>